<accession>A0A5E4SPQ3</accession>
<evidence type="ECO:0000313" key="1">
    <source>
        <dbReference type="EMBL" id="VVD77806.1"/>
    </source>
</evidence>
<organism evidence="1 2">
    <name type="scientific">Pandoraea eparura</name>
    <dbReference type="NCBI Taxonomy" id="2508291"/>
    <lineage>
        <taxon>Bacteria</taxon>
        <taxon>Pseudomonadati</taxon>
        <taxon>Pseudomonadota</taxon>
        <taxon>Betaproteobacteria</taxon>
        <taxon>Burkholderiales</taxon>
        <taxon>Burkholderiaceae</taxon>
        <taxon>Pandoraea</taxon>
    </lineage>
</organism>
<dbReference type="Pfam" id="PF13327">
    <property type="entry name" value="T3SS_LEE_assoc"/>
    <property type="match status" value="1"/>
</dbReference>
<name>A0A5E4SPQ3_9BURK</name>
<reference evidence="1 2" key="1">
    <citation type="submission" date="2019-08" db="EMBL/GenBank/DDBJ databases">
        <authorList>
            <person name="Peeters C."/>
        </authorList>
    </citation>
    <scope>NUCLEOTIDE SEQUENCE [LARGE SCALE GENOMIC DNA]</scope>
    <source>
        <strain evidence="1 2">LMG 31012</strain>
    </source>
</reference>
<protein>
    <submittedName>
        <fullName evidence="1">Uncharacterized protein</fullName>
    </submittedName>
</protein>
<dbReference type="EMBL" id="CABPSH010000002">
    <property type="protein sequence ID" value="VVD77806.1"/>
    <property type="molecule type" value="Genomic_DNA"/>
</dbReference>
<dbReference type="Proteomes" id="UP000400981">
    <property type="component" value="Unassembled WGS sequence"/>
</dbReference>
<proteinExistence type="predicted"/>
<dbReference type="InterPro" id="IPR025292">
    <property type="entry name" value="T3SS_LEE_assoc"/>
</dbReference>
<sequence>MAPARIVGAALARARIEGIVTPARNEGATQLARLIWRPGLHMDDGWWRAFDMMPWQAPYRRHAVCRAPIDRLLIARRGWPSRPGPAAADCAPPQSDTAYARLKLLPSLRRVSLAHGLRVMGCPDYLLLGRYRRVLSPWLDPWHCDRLMLTRRDWPARSTLSPEQVVRAALAATGTCLDGAPEAPCVDVATVGKAARILLPPPTDVASCSLGAREMNEDIWLRLAALEKMLCMSSTLP</sequence>
<gene>
    <name evidence="1" type="ORF">PEP31012_00934</name>
</gene>
<dbReference type="AlphaFoldDB" id="A0A5E4SPQ3"/>
<keyword evidence="2" id="KW-1185">Reference proteome</keyword>
<evidence type="ECO:0000313" key="2">
    <source>
        <dbReference type="Proteomes" id="UP000400981"/>
    </source>
</evidence>